<dbReference type="Proteomes" id="UP000677152">
    <property type="component" value="Chromosome"/>
</dbReference>
<evidence type="ECO:0000256" key="2">
    <source>
        <dbReference type="ARBA" id="ARBA00023125"/>
    </source>
</evidence>
<dbReference type="Pfam" id="PF13545">
    <property type="entry name" value="HTH_Crp_2"/>
    <property type="match status" value="1"/>
</dbReference>
<dbReference type="SMART" id="SM00100">
    <property type="entry name" value="cNMP"/>
    <property type="match status" value="1"/>
</dbReference>
<dbReference type="GO" id="GO:0006355">
    <property type="term" value="P:regulation of DNA-templated transcription"/>
    <property type="evidence" value="ECO:0007669"/>
    <property type="project" value="InterPro"/>
</dbReference>
<dbReference type="InterPro" id="IPR018488">
    <property type="entry name" value="cNMP-bd_CS"/>
</dbReference>
<dbReference type="SUPFAM" id="SSF46785">
    <property type="entry name" value="Winged helix' DNA-binding domain"/>
    <property type="match status" value="1"/>
</dbReference>
<sequence length="236" mass="26323">MDTFEDSLDPEEFGRLLRLGTEVSYRRGNQLMRHGERGDCVMVLRSGQVRVVKPEGDGQSWKLLGVRGAGELLGERAVLWFGERTATVEARGPVLAVKVARGVFQDFLREHPRSREVCTRLLAIRTDRYESRSLSGKPADRVRQALIELAEPRGAWWEVPLTQVEIGMYVQVSKAVVQRTVRKLRGAGLVGKAGRGSLPVPCLPCLRKAQKYGQGVRGCRGDRGCAVRLHGDSEYR</sequence>
<keyword evidence="1" id="KW-0805">Transcription regulation</keyword>
<evidence type="ECO:0000259" key="4">
    <source>
        <dbReference type="PROSITE" id="PS50042"/>
    </source>
</evidence>
<dbReference type="InterPro" id="IPR014710">
    <property type="entry name" value="RmlC-like_jellyroll"/>
</dbReference>
<dbReference type="PROSITE" id="PS50042">
    <property type="entry name" value="CNMP_BINDING_3"/>
    <property type="match status" value="1"/>
</dbReference>
<dbReference type="SUPFAM" id="SSF51206">
    <property type="entry name" value="cAMP-binding domain-like"/>
    <property type="match status" value="1"/>
</dbReference>
<evidence type="ECO:0000256" key="3">
    <source>
        <dbReference type="ARBA" id="ARBA00023163"/>
    </source>
</evidence>
<keyword evidence="2" id="KW-0238">DNA-binding</keyword>
<organism evidence="5 6">
    <name type="scientific">Actinosynnema pretiosum subsp. pretiosum</name>
    <dbReference type="NCBI Taxonomy" id="103721"/>
    <lineage>
        <taxon>Bacteria</taxon>
        <taxon>Bacillati</taxon>
        <taxon>Actinomycetota</taxon>
        <taxon>Actinomycetes</taxon>
        <taxon>Pseudonocardiales</taxon>
        <taxon>Pseudonocardiaceae</taxon>
        <taxon>Actinosynnema</taxon>
    </lineage>
</organism>
<dbReference type="InterPro" id="IPR012318">
    <property type="entry name" value="HTH_CRP"/>
</dbReference>
<evidence type="ECO:0000256" key="1">
    <source>
        <dbReference type="ARBA" id="ARBA00023015"/>
    </source>
</evidence>
<dbReference type="CDD" id="cd00038">
    <property type="entry name" value="CAP_ED"/>
    <property type="match status" value="1"/>
</dbReference>
<dbReference type="AlphaFoldDB" id="A0AA45LDC3"/>
<name>A0AA45LDC3_9PSEU</name>
<reference evidence="5" key="1">
    <citation type="submission" date="2021-04" db="EMBL/GenBank/DDBJ databases">
        <title>Genomic sequence of Actinosynnema pretiosum subsp. pretiosum ATCC 31280 (C-14919).</title>
        <authorList>
            <person name="Bai L."/>
            <person name="Wang X."/>
            <person name="Xiao Y."/>
        </authorList>
    </citation>
    <scope>NUCLEOTIDE SEQUENCE</scope>
    <source>
        <strain evidence="5">ATCC 31280</strain>
    </source>
</reference>
<dbReference type="InterPro" id="IPR000595">
    <property type="entry name" value="cNMP-bd_dom"/>
</dbReference>
<dbReference type="PROSITE" id="PS00889">
    <property type="entry name" value="CNMP_BINDING_2"/>
    <property type="match status" value="1"/>
</dbReference>
<dbReference type="EMBL" id="CP073249">
    <property type="protein sequence ID" value="QUF07625.1"/>
    <property type="molecule type" value="Genomic_DNA"/>
</dbReference>
<accession>A0AA45LDC3</accession>
<dbReference type="GO" id="GO:0003677">
    <property type="term" value="F:DNA binding"/>
    <property type="evidence" value="ECO:0007669"/>
    <property type="project" value="UniProtKB-KW"/>
</dbReference>
<dbReference type="InterPro" id="IPR036390">
    <property type="entry name" value="WH_DNA-bd_sf"/>
</dbReference>
<gene>
    <name evidence="5" type="ORF">KCV87_17435</name>
</gene>
<dbReference type="InterPro" id="IPR036388">
    <property type="entry name" value="WH-like_DNA-bd_sf"/>
</dbReference>
<dbReference type="Gene3D" id="2.60.120.10">
    <property type="entry name" value="Jelly Rolls"/>
    <property type="match status" value="1"/>
</dbReference>
<proteinExistence type="predicted"/>
<evidence type="ECO:0000313" key="5">
    <source>
        <dbReference type="EMBL" id="QUF07625.1"/>
    </source>
</evidence>
<keyword evidence="3" id="KW-0804">Transcription</keyword>
<feature type="domain" description="Cyclic nucleotide-binding" evidence="4">
    <location>
        <begin position="4"/>
        <end position="108"/>
    </location>
</feature>
<protein>
    <submittedName>
        <fullName evidence="5">Crp/Fnr family transcriptional regulator</fullName>
    </submittedName>
</protein>
<dbReference type="InterPro" id="IPR018490">
    <property type="entry name" value="cNMP-bd_dom_sf"/>
</dbReference>
<dbReference type="Pfam" id="PF00027">
    <property type="entry name" value="cNMP_binding"/>
    <property type="match status" value="1"/>
</dbReference>
<evidence type="ECO:0000313" key="6">
    <source>
        <dbReference type="Proteomes" id="UP000677152"/>
    </source>
</evidence>
<dbReference type="Gene3D" id="1.10.10.10">
    <property type="entry name" value="Winged helix-like DNA-binding domain superfamily/Winged helix DNA-binding domain"/>
    <property type="match status" value="1"/>
</dbReference>